<gene>
    <name evidence="1" type="ORF">BG844_28415</name>
</gene>
<keyword evidence="2" id="KW-1185">Reference proteome</keyword>
<dbReference type="EMBL" id="MEIA01000439">
    <property type="protein sequence ID" value="OJF11072.1"/>
    <property type="molecule type" value="Genomic_DNA"/>
</dbReference>
<evidence type="ECO:0000313" key="1">
    <source>
        <dbReference type="EMBL" id="OJF11072.1"/>
    </source>
</evidence>
<proteinExistence type="predicted"/>
<accession>A0A1K0FEA9</accession>
<reference evidence="1 2" key="1">
    <citation type="submission" date="2016-09" db="EMBL/GenBank/DDBJ databases">
        <title>Couchioplanes caeruleus draft genome sequence.</title>
        <authorList>
            <person name="Sheehan J."/>
            <person name="Caffrey P."/>
        </authorList>
    </citation>
    <scope>NUCLEOTIDE SEQUENCE [LARGE SCALE GENOMIC DNA]</scope>
    <source>
        <strain evidence="1 2">DSM 43634</strain>
    </source>
</reference>
<dbReference type="Proteomes" id="UP000182486">
    <property type="component" value="Unassembled WGS sequence"/>
</dbReference>
<organism evidence="1 2">
    <name type="scientific">Couchioplanes caeruleus subsp. caeruleus</name>
    <dbReference type="NCBI Taxonomy" id="56427"/>
    <lineage>
        <taxon>Bacteria</taxon>
        <taxon>Bacillati</taxon>
        <taxon>Actinomycetota</taxon>
        <taxon>Actinomycetes</taxon>
        <taxon>Micromonosporales</taxon>
        <taxon>Micromonosporaceae</taxon>
        <taxon>Couchioplanes</taxon>
    </lineage>
</organism>
<protein>
    <submittedName>
        <fullName evidence="1">Uncharacterized protein</fullName>
    </submittedName>
</protein>
<evidence type="ECO:0000313" key="2">
    <source>
        <dbReference type="Proteomes" id="UP000182486"/>
    </source>
</evidence>
<name>A0A1K0FEA9_9ACTN</name>
<comment type="caution">
    <text evidence="1">The sequence shown here is derived from an EMBL/GenBank/DDBJ whole genome shotgun (WGS) entry which is preliminary data.</text>
</comment>
<sequence>MGTMHDRIDTDRAALRACRRDTVALRHAARQARERAQAMRRDNDERRARMRVMWAARTRSMPTGR</sequence>
<dbReference type="AlphaFoldDB" id="A0A1K0FEA9"/>